<evidence type="ECO:0000259" key="2">
    <source>
        <dbReference type="PROSITE" id="PS50966"/>
    </source>
</evidence>
<evidence type="ECO:0000313" key="4">
    <source>
        <dbReference type="Proteomes" id="UP000790347"/>
    </source>
</evidence>
<feature type="domain" description="SWIM-type" evidence="2">
    <location>
        <begin position="33"/>
        <end position="77"/>
    </location>
</feature>
<dbReference type="EMBL" id="ASGP02000004">
    <property type="protein sequence ID" value="KAH9510638.1"/>
    <property type="molecule type" value="Genomic_DNA"/>
</dbReference>
<evidence type="ECO:0000256" key="1">
    <source>
        <dbReference type="PROSITE-ProRule" id="PRU00325"/>
    </source>
</evidence>
<comment type="caution">
    <text evidence="3">The sequence shown here is derived from an EMBL/GenBank/DDBJ whole genome shotgun (WGS) entry which is preliminary data.</text>
</comment>
<accession>A0A922L5D8</accession>
<dbReference type="AlphaFoldDB" id="A0A922L5D8"/>
<evidence type="ECO:0000313" key="3">
    <source>
        <dbReference type="EMBL" id="KAH9510638.1"/>
    </source>
</evidence>
<dbReference type="PROSITE" id="PS50966">
    <property type="entry name" value="ZF_SWIM"/>
    <property type="match status" value="1"/>
</dbReference>
<keyword evidence="1" id="KW-0863">Zinc-finger</keyword>
<reference evidence="3" key="2">
    <citation type="journal article" date="2022" name="Res Sq">
        <title>Comparative Genomics Reveals Insights into the Divergent Evolution of Astigmatic Mites and Household Pest Adaptations.</title>
        <authorList>
            <person name="Xiong Q."/>
            <person name="Wan A.T.-Y."/>
            <person name="Liu X.-Y."/>
            <person name="Fung C.S.-H."/>
            <person name="Xiao X."/>
            <person name="Malainual N."/>
            <person name="Hou J."/>
            <person name="Wang L."/>
            <person name="Wang M."/>
            <person name="Yang K."/>
            <person name="Cui Y."/>
            <person name="Leung E."/>
            <person name="Nong W."/>
            <person name="Shin S.-K."/>
            <person name="Au S."/>
            <person name="Jeong K.Y."/>
            <person name="Chew F.T."/>
            <person name="Hui J."/>
            <person name="Leung T.F."/>
            <person name="Tungtrongchitr A."/>
            <person name="Zhong N."/>
            <person name="Liu Z."/>
            <person name="Tsui S."/>
        </authorList>
    </citation>
    <scope>NUCLEOTIDE SEQUENCE</scope>
    <source>
        <strain evidence="3">Derf</strain>
        <tissue evidence="3">Whole organism</tissue>
    </source>
</reference>
<dbReference type="GO" id="GO:0008270">
    <property type="term" value="F:zinc ion binding"/>
    <property type="evidence" value="ECO:0007669"/>
    <property type="project" value="UniProtKB-KW"/>
</dbReference>
<dbReference type="InterPro" id="IPR007527">
    <property type="entry name" value="Znf_SWIM"/>
</dbReference>
<keyword evidence="4" id="KW-1185">Reference proteome</keyword>
<keyword evidence="1" id="KW-0479">Metal-binding</keyword>
<proteinExistence type="predicted"/>
<reference evidence="3" key="1">
    <citation type="submission" date="2013-05" db="EMBL/GenBank/DDBJ databases">
        <authorList>
            <person name="Yim A.K.Y."/>
            <person name="Chan T.F."/>
            <person name="Ji K.M."/>
            <person name="Liu X.Y."/>
            <person name="Zhou J.W."/>
            <person name="Li R.Q."/>
            <person name="Yang K.Y."/>
            <person name="Li J."/>
            <person name="Li M."/>
            <person name="Law P.T.W."/>
            <person name="Wu Y.L."/>
            <person name="Cai Z.L."/>
            <person name="Qin H."/>
            <person name="Bao Y."/>
            <person name="Leung R.K.K."/>
            <person name="Ng P.K.S."/>
            <person name="Zou J."/>
            <person name="Zhong X.J."/>
            <person name="Ran P.X."/>
            <person name="Zhong N.S."/>
            <person name="Liu Z.G."/>
            <person name="Tsui S.K.W."/>
        </authorList>
    </citation>
    <scope>NUCLEOTIDE SEQUENCE</scope>
    <source>
        <strain evidence="3">Derf</strain>
        <tissue evidence="3">Whole organism</tissue>
    </source>
</reference>
<protein>
    <submittedName>
        <fullName evidence="3">1-phosphatidylinositol 4,5-bisphosphate phosphodiesterase epsilon-1</fullName>
    </submittedName>
</protein>
<sequence>MQNEDGTLNIKFNAESDIIKWEVRSRHLNQKTYKCYIQYSPNSNDISGITGYCCTCANGNRTVGCCSHVAAIIYHLTHGRYLSRIYRPAESLTNLFDHNEDILSVVL</sequence>
<name>A0A922L5D8_DERFA</name>
<keyword evidence="1" id="KW-0862">Zinc</keyword>
<dbReference type="Proteomes" id="UP000790347">
    <property type="component" value="Unassembled WGS sequence"/>
</dbReference>
<organism evidence="3 4">
    <name type="scientific">Dermatophagoides farinae</name>
    <name type="common">American house dust mite</name>
    <dbReference type="NCBI Taxonomy" id="6954"/>
    <lineage>
        <taxon>Eukaryota</taxon>
        <taxon>Metazoa</taxon>
        <taxon>Ecdysozoa</taxon>
        <taxon>Arthropoda</taxon>
        <taxon>Chelicerata</taxon>
        <taxon>Arachnida</taxon>
        <taxon>Acari</taxon>
        <taxon>Acariformes</taxon>
        <taxon>Sarcoptiformes</taxon>
        <taxon>Astigmata</taxon>
        <taxon>Psoroptidia</taxon>
        <taxon>Analgoidea</taxon>
        <taxon>Pyroglyphidae</taxon>
        <taxon>Dermatophagoidinae</taxon>
        <taxon>Dermatophagoides</taxon>
    </lineage>
</organism>
<gene>
    <name evidence="3" type="primary">PLCE1_2</name>
    <name evidence="3" type="ORF">DERF_009155</name>
</gene>